<reference evidence="2 3" key="1">
    <citation type="submission" date="2020-04" db="EMBL/GenBank/DDBJ databases">
        <title>Genome sequencing of novel species.</title>
        <authorList>
            <person name="Heo J."/>
            <person name="Kim S.-J."/>
            <person name="Kim J.-S."/>
            <person name="Hong S.-B."/>
            <person name="Kwon S.-W."/>
        </authorList>
    </citation>
    <scope>NUCLEOTIDE SEQUENCE [LARGE SCALE GENOMIC DNA]</scope>
    <source>
        <strain evidence="2 3">MFER-1</strain>
    </source>
</reference>
<dbReference type="GO" id="GO:0004553">
    <property type="term" value="F:hydrolase activity, hydrolyzing O-glycosyl compounds"/>
    <property type="evidence" value="ECO:0007669"/>
    <property type="project" value="InterPro"/>
</dbReference>
<evidence type="ECO:0000313" key="3">
    <source>
        <dbReference type="Proteomes" id="UP000502248"/>
    </source>
</evidence>
<feature type="domain" description="Carbohydrate-binding" evidence="1">
    <location>
        <begin position="19"/>
        <end position="205"/>
    </location>
</feature>
<evidence type="ECO:0000259" key="1">
    <source>
        <dbReference type="Pfam" id="PF06452"/>
    </source>
</evidence>
<dbReference type="Pfam" id="PF06452">
    <property type="entry name" value="CBM9_1"/>
    <property type="match status" value="1"/>
</dbReference>
<dbReference type="SUPFAM" id="SSF49344">
    <property type="entry name" value="CBD9-like"/>
    <property type="match status" value="1"/>
</dbReference>
<dbReference type="InterPro" id="IPR010502">
    <property type="entry name" value="Carb-bd_dom_fam9"/>
</dbReference>
<organism evidence="2 3">
    <name type="scientific">Cohnella herbarum</name>
    <dbReference type="NCBI Taxonomy" id="2728023"/>
    <lineage>
        <taxon>Bacteria</taxon>
        <taxon>Bacillati</taxon>
        <taxon>Bacillota</taxon>
        <taxon>Bacilli</taxon>
        <taxon>Bacillales</taxon>
        <taxon>Paenibacillaceae</taxon>
        <taxon>Cohnella</taxon>
    </lineage>
</organism>
<sequence>MSKLGEIGTYICEYVNYSDAAWGSIVGANLVDVETGGAVREETILKACWDRNALYVRFECVDTYSISKFTNRKDPLWEQDVVEMFIDEEGDCKRYMELVVSPNGVVCDLMINHKDDNDPLSFNINREWEVQGFETKIEVNENKRTYTFTISFDNFVQPPSNGTMWRANFFRIDDEENGTRHYQAWSPTGAVNYHISDRFGKLVFRGA</sequence>
<dbReference type="KEGG" id="cheb:HH215_14520"/>
<dbReference type="GO" id="GO:0016052">
    <property type="term" value="P:carbohydrate catabolic process"/>
    <property type="evidence" value="ECO:0007669"/>
    <property type="project" value="InterPro"/>
</dbReference>
<dbReference type="Gene3D" id="2.60.40.1190">
    <property type="match status" value="1"/>
</dbReference>
<dbReference type="Proteomes" id="UP000502248">
    <property type="component" value="Chromosome"/>
</dbReference>
<evidence type="ECO:0000313" key="2">
    <source>
        <dbReference type="EMBL" id="QJD84281.1"/>
    </source>
</evidence>
<dbReference type="EMBL" id="CP051680">
    <property type="protein sequence ID" value="QJD84281.1"/>
    <property type="molecule type" value="Genomic_DNA"/>
</dbReference>
<dbReference type="AlphaFoldDB" id="A0A7Z2VJA6"/>
<proteinExistence type="predicted"/>
<dbReference type="CDD" id="cd09620">
    <property type="entry name" value="CBM9_like_3"/>
    <property type="match status" value="1"/>
</dbReference>
<gene>
    <name evidence="2" type="ORF">HH215_14520</name>
</gene>
<name>A0A7Z2VJA6_9BACL</name>
<keyword evidence="3" id="KW-1185">Reference proteome</keyword>
<dbReference type="GO" id="GO:0030246">
    <property type="term" value="F:carbohydrate binding"/>
    <property type="evidence" value="ECO:0007669"/>
    <property type="project" value="InterPro"/>
</dbReference>
<protein>
    <recommendedName>
        <fullName evidence="1">Carbohydrate-binding domain-containing protein</fullName>
    </recommendedName>
</protein>
<dbReference type="RefSeq" id="WP_169280565.1">
    <property type="nucleotide sequence ID" value="NZ_CP051680.1"/>
</dbReference>
<accession>A0A7Z2VJA6</accession>